<keyword evidence="3" id="KW-1185">Reference proteome</keyword>
<gene>
    <name evidence="2" type="ORF">EMPS_08598</name>
</gene>
<organism evidence="2 3">
    <name type="scientific">Entomortierella parvispora</name>
    <dbReference type="NCBI Taxonomy" id="205924"/>
    <lineage>
        <taxon>Eukaryota</taxon>
        <taxon>Fungi</taxon>
        <taxon>Fungi incertae sedis</taxon>
        <taxon>Mucoromycota</taxon>
        <taxon>Mortierellomycotina</taxon>
        <taxon>Mortierellomycetes</taxon>
        <taxon>Mortierellales</taxon>
        <taxon>Mortierellaceae</taxon>
        <taxon>Entomortierella</taxon>
    </lineage>
</organism>
<reference evidence="2" key="2">
    <citation type="journal article" date="2022" name="Microbiol. Resour. Announc.">
        <title>Whole-Genome Sequence of Entomortierella parvispora E1425, a Mucoromycotan Fungus Associated with Burkholderiaceae-Related Endosymbiotic Bacteria.</title>
        <authorList>
            <person name="Herlambang A."/>
            <person name="Guo Y."/>
            <person name="Takashima Y."/>
            <person name="Narisawa K."/>
            <person name="Ohta H."/>
            <person name="Nishizawa T."/>
        </authorList>
    </citation>
    <scope>NUCLEOTIDE SEQUENCE</scope>
    <source>
        <strain evidence="2">E1425</strain>
    </source>
</reference>
<dbReference type="OrthoDB" id="2338606at2759"/>
<dbReference type="AlphaFoldDB" id="A0A9P3LZF9"/>
<dbReference type="Proteomes" id="UP000827284">
    <property type="component" value="Unassembled WGS sequence"/>
</dbReference>
<name>A0A9P3LZF9_9FUNG</name>
<comment type="caution">
    <text evidence="2">The sequence shown here is derived from an EMBL/GenBank/DDBJ whole genome shotgun (WGS) entry which is preliminary data.</text>
</comment>
<evidence type="ECO:0000313" key="2">
    <source>
        <dbReference type="EMBL" id="GJJ76239.1"/>
    </source>
</evidence>
<dbReference type="EMBL" id="BQFW01000012">
    <property type="protein sequence ID" value="GJJ76239.1"/>
    <property type="molecule type" value="Genomic_DNA"/>
</dbReference>
<feature type="region of interest" description="Disordered" evidence="1">
    <location>
        <begin position="636"/>
        <end position="727"/>
    </location>
</feature>
<evidence type="ECO:0000256" key="1">
    <source>
        <dbReference type="SAM" id="MobiDB-lite"/>
    </source>
</evidence>
<proteinExistence type="predicted"/>
<feature type="compositionally biased region" description="Low complexity" evidence="1">
    <location>
        <begin position="697"/>
        <end position="715"/>
    </location>
</feature>
<feature type="compositionally biased region" description="Low complexity" evidence="1">
    <location>
        <begin position="662"/>
        <end position="689"/>
    </location>
</feature>
<sequence length="757" mass="84026">MIVPDKPKHPFNRSSYWEQVTVYSYVFRSGQRAQTSFGDRDPIWDRPSSEIDMAKSVEATKDHFRTMTQTINDKRLFSVTTMPTTQGNVNPPLYILQDRLQSIQHLRLQLPCKSSFLVLFNHAGALPNLKTIEFHIQQTAPVLEGMDRLMDLATTFLGNQLRPTASATPSELLTPTILPGLKSLLLNDTKALDSGRQALVIPIFKYLATALGPIPEDTVAREEITSSIPQSDDTDTDQISHTGPVNLEIRNFNLESQDQRLFWETCARIPGRLGLFGCSNLVGRIRSCPDDVYLSHLTELEMTELSNITSSQQVVILKKCPNLKTLIWRAYSVKKARQKIVPYVYGAGPQLEPALLPKKNPNSESSANIKLGTKKNIKDPLWSESDEEHEKTEKLALTVETLVLDGDMFQERDCRMLIDSIEEHRLKKLQIINMTSHGFLDVGPLSGGNQFESLVDLDFSQCLMVTSPVVQHLLENCIRLEVIRAKELLVADVIEAVNWASEKNPVAPADAETTDTLAAVTLPLKRSADEMVEGDDAAESMESSRENWSGRQLKRRTGLWVCAQLKELSLEIVLGSRKEAKERKFIDKRLKLLSKLPYKSLKIVVREDLSLALPPATSPLVSEDVPKVARKKRALENTSTTDLKSSSSKTLSSKISSKRSSSKGPSTKGSTKKVSSTKGSTMKGSTTKGSTKKDLTTKGLTKKAVSTKPSPSESSPVKKKSFTSKYPSLIGSAKRIIQGVKKGTVAPLAKQYRKPKT</sequence>
<evidence type="ECO:0000313" key="3">
    <source>
        <dbReference type="Proteomes" id="UP000827284"/>
    </source>
</evidence>
<accession>A0A9P3LZF9</accession>
<feature type="compositionally biased region" description="Low complexity" evidence="1">
    <location>
        <begin position="638"/>
        <end position="655"/>
    </location>
</feature>
<reference evidence="2" key="1">
    <citation type="submission" date="2021-11" db="EMBL/GenBank/DDBJ databases">
        <authorList>
            <person name="Herlambang A."/>
            <person name="Guo Y."/>
            <person name="Takashima Y."/>
            <person name="Nishizawa T."/>
        </authorList>
    </citation>
    <scope>NUCLEOTIDE SEQUENCE</scope>
    <source>
        <strain evidence="2">E1425</strain>
    </source>
</reference>
<protein>
    <submittedName>
        <fullName evidence="2">Uncharacterized protein</fullName>
    </submittedName>
</protein>